<reference evidence="9 10" key="1">
    <citation type="journal article" date="2015" name="Genome Announc.">
        <title>Expanding the biotechnology potential of lactobacilli through comparative genomics of 213 strains and associated genera.</title>
        <authorList>
            <person name="Sun Z."/>
            <person name="Harris H.M."/>
            <person name="McCann A."/>
            <person name="Guo C."/>
            <person name="Argimon S."/>
            <person name="Zhang W."/>
            <person name="Yang X."/>
            <person name="Jeffery I.B."/>
            <person name="Cooney J.C."/>
            <person name="Kagawa T.F."/>
            <person name="Liu W."/>
            <person name="Song Y."/>
            <person name="Salvetti E."/>
            <person name="Wrobel A."/>
            <person name="Rasinkangas P."/>
            <person name="Parkhill J."/>
            <person name="Rea M.C."/>
            <person name="O'Sullivan O."/>
            <person name="Ritari J."/>
            <person name="Douillard F.P."/>
            <person name="Paul Ross R."/>
            <person name="Yang R."/>
            <person name="Briner A.E."/>
            <person name="Felis G.E."/>
            <person name="de Vos W.M."/>
            <person name="Barrangou R."/>
            <person name="Klaenhammer T.R."/>
            <person name="Caufield P.W."/>
            <person name="Cui Y."/>
            <person name="Zhang H."/>
            <person name="O'Toole P.W."/>
        </authorList>
    </citation>
    <scope>NUCLEOTIDE SEQUENCE [LARGE SCALE GENOMIC DNA]</scope>
    <source>
        <strain evidence="9 10">NBRC 103219</strain>
    </source>
</reference>
<dbReference type="GO" id="GO:0005886">
    <property type="term" value="C:plasma membrane"/>
    <property type="evidence" value="ECO:0007669"/>
    <property type="project" value="UniProtKB-SubCell"/>
</dbReference>
<dbReference type="PANTHER" id="PTHR30012:SF0">
    <property type="entry name" value="TYPE II SECRETION SYSTEM PROTEIN F-RELATED"/>
    <property type="match status" value="1"/>
</dbReference>
<dbReference type="InterPro" id="IPR042094">
    <property type="entry name" value="T2SS_GspF_sf"/>
</dbReference>
<evidence type="ECO:0000313" key="9">
    <source>
        <dbReference type="EMBL" id="KRN97371.1"/>
    </source>
</evidence>
<organism evidence="9 10">
    <name type="scientific">Ligilactobacillus pobuzihii</name>
    <dbReference type="NCBI Taxonomy" id="449659"/>
    <lineage>
        <taxon>Bacteria</taxon>
        <taxon>Bacillati</taxon>
        <taxon>Bacillota</taxon>
        <taxon>Bacilli</taxon>
        <taxon>Lactobacillales</taxon>
        <taxon>Lactobacillaceae</taxon>
        <taxon>Ligilactobacillus</taxon>
    </lineage>
</organism>
<evidence type="ECO:0000259" key="8">
    <source>
        <dbReference type="Pfam" id="PF00482"/>
    </source>
</evidence>
<comment type="similarity">
    <text evidence="2">Belongs to the GSP F family.</text>
</comment>
<keyword evidence="3" id="KW-1003">Cell membrane</keyword>
<dbReference type="NCBIfam" id="NF041012">
    <property type="entry name" value="T4P_ComGB"/>
    <property type="match status" value="1"/>
</dbReference>
<evidence type="ECO:0000256" key="7">
    <source>
        <dbReference type="SAM" id="Phobius"/>
    </source>
</evidence>
<feature type="transmembrane region" description="Helical" evidence="7">
    <location>
        <begin position="159"/>
        <end position="180"/>
    </location>
</feature>
<dbReference type="InterPro" id="IPR003004">
    <property type="entry name" value="GspF/PilC"/>
</dbReference>
<dbReference type="InterPro" id="IPR047692">
    <property type="entry name" value="T4P_ComGB"/>
</dbReference>
<dbReference type="STRING" id="449659.IV66_GL000505"/>
<evidence type="ECO:0000256" key="6">
    <source>
        <dbReference type="ARBA" id="ARBA00023136"/>
    </source>
</evidence>
<keyword evidence="5 7" id="KW-1133">Transmembrane helix</keyword>
<dbReference type="EMBL" id="JQCN01000061">
    <property type="protein sequence ID" value="KRN97371.1"/>
    <property type="molecule type" value="Genomic_DNA"/>
</dbReference>
<protein>
    <submittedName>
        <fullName evidence="9">ComG operon protein 2</fullName>
    </submittedName>
</protein>
<keyword evidence="6 7" id="KW-0472">Membrane</keyword>
<feature type="domain" description="Type II secretion system protein GspF" evidence="8">
    <location>
        <begin position="212"/>
        <end position="331"/>
    </location>
</feature>
<dbReference type="PATRIC" id="fig|449659.4.peg.509"/>
<feature type="transmembrane region" description="Helical" evidence="7">
    <location>
        <begin position="108"/>
        <end position="130"/>
    </location>
</feature>
<dbReference type="Gene3D" id="1.20.81.30">
    <property type="entry name" value="Type II secretion system (T2SS), domain F"/>
    <property type="match status" value="1"/>
</dbReference>
<comment type="subcellular location">
    <subcellularLocation>
        <location evidence="1">Cell membrane</location>
        <topology evidence="1">Multi-pass membrane protein</topology>
    </subcellularLocation>
</comment>
<dbReference type="PANTHER" id="PTHR30012">
    <property type="entry name" value="GENERAL SECRETION PATHWAY PROTEIN"/>
    <property type="match status" value="1"/>
</dbReference>
<name>A0A0R2L6M4_9LACO</name>
<proteinExistence type="inferred from homology"/>
<dbReference type="Proteomes" id="UP000051886">
    <property type="component" value="Unassembled WGS sequence"/>
</dbReference>
<gene>
    <name evidence="9" type="ORF">IV66_GL000505</name>
</gene>
<keyword evidence="10" id="KW-1185">Reference proteome</keyword>
<feature type="domain" description="Type II secretion system protein GspF" evidence="8">
    <location>
        <begin position="14"/>
        <end position="132"/>
    </location>
</feature>
<dbReference type="Pfam" id="PF00482">
    <property type="entry name" value="T2SSF"/>
    <property type="match status" value="2"/>
</dbReference>
<evidence type="ECO:0000256" key="5">
    <source>
        <dbReference type="ARBA" id="ARBA00022989"/>
    </source>
</evidence>
<comment type="caution">
    <text evidence="9">The sequence shown here is derived from an EMBL/GenBank/DDBJ whole genome shotgun (WGS) entry which is preliminary data.</text>
</comment>
<accession>A0A0R2L6M4</accession>
<sequence length="341" mass="39368">MANRKLSLKEQAKFFAFLSSMLQAGFSLQKSLNNISILGQKNTKKIQKIQQGLNSGKTFSQTIRPWVSQTVYFQIKISEQHGNLDLSIQELGNFLYGASEQVQKLRGLLLYPFILLFLLTGMCISIKIWLMPQLKAFSTSVDPVSSQKMTFDPGQFFKLLGMIVIVVLVVYLLRVFSWWLKQGSLTRHVWYAQLPIFGKIYRLYSAYLTSFELSLLFRCGLDIQEICSYLQEFEESSLYYQLGYELECFLNEGQELNMFIRRYSFIPHELLLFLNSGDSQVEMSEELAFFSKSSYHNLLRESEHILTWIQPILFLIIAAVIIGTYLAILLPIYSSIGGIYK</sequence>
<dbReference type="AlphaFoldDB" id="A0A0R2L6M4"/>
<dbReference type="InterPro" id="IPR018076">
    <property type="entry name" value="T2SS_GspF_dom"/>
</dbReference>
<evidence type="ECO:0000256" key="1">
    <source>
        <dbReference type="ARBA" id="ARBA00004651"/>
    </source>
</evidence>
<evidence type="ECO:0000256" key="4">
    <source>
        <dbReference type="ARBA" id="ARBA00022692"/>
    </source>
</evidence>
<feature type="transmembrane region" description="Helical" evidence="7">
    <location>
        <begin position="312"/>
        <end position="333"/>
    </location>
</feature>
<evidence type="ECO:0000256" key="2">
    <source>
        <dbReference type="ARBA" id="ARBA00005745"/>
    </source>
</evidence>
<evidence type="ECO:0000313" key="10">
    <source>
        <dbReference type="Proteomes" id="UP000051886"/>
    </source>
</evidence>
<keyword evidence="4 7" id="KW-0812">Transmembrane</keyword>
<evidence type="ECO:0000256" key="3">
    <source>
        <dbReference type="ARBA" id="ARBA00022475"/>
    </source>
</evidence>